<evidence type="ECO:0000259" key="29">
    <source>
        <dbReference type="SMART" id="SM01241"/>
    </source>
</evidence>
<feature type="disulfide bond" evidence="25">
    <location>
        <begin position="443"/>
        <end position="447"/>
    </location>
</feature>
<dbReference type="Gene3D" id="1.20.5.100">
    <property type="entry name" value="Cytochrome c1, transmembrane anchor, C-terminal"/>
    <property type="match status" value="1"/>
</dbReference>
<feature type="disulfide bond" evidence="25">
    <location>
        <begin position="416"/>
        <end position="668"/>
    </location>
</feature>
<feature type="disulfide bond" evidence="25">
    <location>
        <begin position="192"/>
        <end position="195"/>
    </location>
</feature>
<keyword evidence="22" id="KW-0675">Receptor</keyword>
<dbReference type="Pfam" id="PF00362">
    <property type="entry name" value="Integrin_beta"/>
    <property type="match status" value="1"/>
</dbReference>
<keyword evidence="14" id="KW-0106">Calcium</keyword>
<proteinExistence type="inferred from homology"/>
<dbReference type="FunFam" id="1.20.5.100:FF:000002">
    <property type="entry name" value="Integrin beta"/>
    <property type="match status" value="1"/>
</dbReference>
<dbReference type="InterPro" id="IPR036465">
    <property type="entry name" value="vWFA_dom_sf"/>
</dbReference>
<dbReference type="Gene3D" id="3.30.1680.10">
    <property type="entry name" value="ligand-binding face of the semaphorins, domain 2"/>
    <property type="match status" value="1"/>
</dbReference>
<keyword evidence="15" id="KW-0460">Magnesium</keyword>
<dbReference type="GO" id="GO:0007517">
    <property type="term" value="P:muscle organ development"/>
    <property type="evidence" value="ECO:0007669"/>
    <property type="project" value="UniProtKB-KW"/>
</dbReference>
<dbReference type="FunFam" id="3.40.50.410:FF:000002">
    <property type="entry name" value="Integrin beta"/>
    <property type="match status" value="1"/>
</dbReference>
<dbReference type="InterPro" id="IPR032695">
    <property type="entry name" value="Integrin_dom_sf"/>
</dbReference>
<evidence type="ECO:0000256" key="7">
    <source>
        <dbReference type="ARBA" id="ARBA00022536"/>
    </source>
</evidence>
<dbReference type="PANTHER" id="PTHR10082">
    <property type="entry name" value="INTEGRIN BETA SUBUNIT"/>
    <property type="match status" value="1"/>
</dbReference>
<keyword evidence="24" id="KW-0966">Cell projection</keyword>
<sequence length="775" mass="85242">MIKDSHEPFSYTIVVNRCIAKKPRNCGECIIIGPECGWCKQESYDNTRRCDQYQSLLDGGCPRDMIVYPRSKLTIIKVQPFHSVSSSLSDEFLSTAYQLKPQEVTIKIRAGEPYTFRAAFRQAEDYPVDLYYLMDMSKSMEDDLQSLRALGDTLAEEMQMITKNFRIGFGSFVDKTVMPYVSTVPKKLLEPCSGCAAPFGYKNVLPLTTRTNMFTQELNLQEISGNLDAPEGGFDAMMQAAVCTGEIGWRNGSTHLLVFSTDSSFHYAGDGKLGGIVTPNDGRCHLDDDMMYTFSNYLDYPSVGHLQRKLKEHRIRPIFAVTADQASVYGNLSDLIEGSVVGTLAGDSSNVVDLIKSAYEELRSTVELKTEDVPNNVTLKFKSVCLNNETFDGAKCSNLQVGDTVYFDITVVTEGCPSRRPKTFTVYPVGFQEELLVKLDFICDCGCQADGIVASPLCSDGNGIFECGACNCNAGRYGPQCECTIDDNEASDFDATCRQANSSVICSGRGECICGECVCFPRDNPREKVYGPFCECDNFSCDRYEGLICGGAGRGVCNCGVCECTAEWEGSACQCPAGNSTCVATNGLLCNDQGSCECGICNCFASSLYRGPTCEECPTCPGQCELLRPCVQCEAFGTGELDEDECKLCDPKAIIVDELKQGDEVTRCVFKDEDDCSFIFTYGNGLDGNMEIEVQRTKVCPEEVNILAIILGVIGGILGIGLALLLIWKLLMTIHDRREFAKFEKERMNAKWDTGENPIYKQATSTFKNPTYGGK</sequence>
<dbReference type="Pfam" id="PF08725">
    <property type="entry name" value="Integrin_b_cyt"/>
    <property type="match status" value="1"/>
</dbReference>
<feature type="disulfide bond" evidence="25">
    <location>
        <begin position="458"/>
        <end position="470"/>
    </location>
</feature>
<dbReference type="InterPro" id="IPR002369">
    <property type="entry name" value="Integrin_bsu_VWA"/>
</dbReference>
<dbReference type="PROSITE" id="PS00243">
    <property type="entry name" value="I_EGF_1"/>
    <property type="match status" value="1"/>
</dbReference>
<feature type="domain" description="Integrin beta subunit cytoplasmic" evidence="29">
    <location>
        <begin position="729"/>
        <end position="775"/>
    </location>
</feature>
<dbReference type="GO" id="GO:0046872">
    <property type="term" value="F:metal ion binding"/>
    <property type="evidence" value="ECO:0007669"/>
    <property type="project" value="UniProtKB-KW"/>
</dbReference>
<feature type="disulfide bond" evidence="25">
    <location>
        <begin position="512"/>
        <end position="517"/>
    </location>
</feature>
<dbReference type="InterPro" id="IPR040622">
    <property type="entry name" value="EGF_integrin_1"/>
</dbReference>
<evidence type="ECO:0000256" key="23">
    <source>
        <dbReference type="ARBA" id="ARBA00023180"/>
    </source>
</evidence>
<keyword evidence="20 27" id="KW-0472">Membrane</keyword>
<dbReference type="InterPro" id="IPR057073">
    <property type="entry name" value="EGF_integrin_2"/>
</dbReference>
<dbReference type="FunFam" id="2.10.25.10:FF:000155">
    <property type="entry name" value="Integrin beta"/>
    <property type="match status" value="1"/>
</dbReference>
<dbReference type="InterPro" id="IPR057243">
    <property type="entry name" value="Integrin_I-EGF_CS"/>
</dbReference>
<evidence type="ECO:0000256" key="25">
    <source>
        <dbReference type="PIRSR" id="PIRSR002512-1"/>
    </source>
</evidence>
<evidence type="ECO:0000256" key="22">
    <source>
        <dbReference type="ARBA" id="ARBA00023170"/>
    </source>
</evidence>
<dbReference type="PRINTS" id="PR01186">
    <property type="entry name" value="INTEGRINB"/>
</dbReference>
<feature type="disulfide bond" evidence="25">
    <location>
        <begin position="467"/>
        <end position="506"/>
    </location>
</feature>
<evidence type="ECO:0000256" key="19">
    <source>
        <dbReference type="ARBA" id="ARBA00023037"/>
    </source>
</evidence>
<feature type="disulfide bond" evidence="25">
    <location>
        <begin position="29"/>
        <end position="61"/>
    </location>
</feature>
<evidence type="ECO:0000256" key="10">
    <source>
        <dbReference type="ARBA" id="ARBA00022692"/>
    </source>
</evidence>
<feature type="disulfide bond" evidence="25">
    <location>
        <begin position="39"/>
        <end position="50"/>
    </location>
</feature>
<evidence type="ECO:0000256" key="16">
    <source>
        <dbReference type="ARBA" id="ARBA00022889"/>
    </source>
</evidence>
<dbReference type="InterPro" id="IPR014836">
    <property type="entry name" value="Integrin_bsu_cyt_dom"/>
</dbReference>
<keyword evidence="19 26" id="KW-0401">Integrin</keyword>
<keyword evidence="21 25" id="KW-1015">Disulfide bond</keyword>
<dbReference type="SMART" id="SM00187">
    <property type="entry name" value="INB"/>
    <property type="match status" value="1"/>
</dbReference>
<feature type="disulfide bond" evidence="25">
    <location>
        <begin position="514"/>
        <end position="549"/>
    </location>
</feature>
<dbReference type="Pfam" id="PF23105">
    <property type="entry name" value="EGF_integrin"/>
    <property type="match status" value="1"/>
</dbReference>
<feature type="disulfide bond" evidence="25">
    <location>
        <begin position="519"/>
        <end position="534"/>
    </location>
</feature>
<dbReference type="FunFam" id="2.10.25.10:FF:000043">
    <property type="entry name" value="Integrin beta"/>
    <property type="match status" value="1"/>
</dbReference>
<dbReference type="FunCoup" id="C3YNY6">
    <property type="interactions" value="793"/>
</dbReference>
<evidence type="ECO:0000256" key="15">
    <source>
        <dbReference type="ARBA" id="ARBA00022842"/>
    </source>
</evidence>
<evidence type="ECO:0000256" key="14">
    <source>
        <dbReference type="ARBA" id="ARBA00022837"/>
    </source>
</evidence>
<feature type="disulfide bond" evidence="25">
    <location>
        <begin position="243"/>
        <end position="284"/>
    </location>
</feature>
<keyword evidence="13" id="KW-0677">Repeat</keyword>
<feature type="disulfide bond" evidence="25">
    <location>
        <begin position="575"/>
        <end position="582"/>
    </location>
</feature>
<feature type="disulfide bond" evidence="25">
    <location>
        <begin position="596"/>
        <end position="601"/>
    </location>
</feature>
<keyword evidence="18 27" id="KW-1133">Transmembrane helix</keyword>
<dbReference type="Gene3D" id="3.40.50.410">
    <property type="entry name" value="von Willebrand factor, type A domain"/>
    <property type="match status" value="1"/>
</dbReference>
<protein>
    <recommendedName>
        <fullName evidence="26">Integrin beta</fullName>
    </recommendedName>
</protein>
<dbReference type="GO" id="GO:0007155">
    <property type="term" value="P:cell adhesion"/>
    <property type="evidence" value="ECO:0007669"/>
    <property type="project" value="UniProtKB-KW"/>
</dbReference>
<dbReference type="InParanoid" id="C3YNY6"/>
<keyword evidence="6" id="KW-1003">Cell membrane</keyword>
<keyword evidence="23" id="KW-0325">Glycoprotein</keyword>
<name>C3YNY6_BRAFL</name>
<feature type="disulfide bond" evidence="25">
    <location>
        <begin position="483"/>
        <end position="497"/>
    </location>
</feature>
<dbReference type="PANTHER" id="PTHR10082:SF60">
    <property type="entry name" value="INTEGRIN BETA-PS"/>
    <property type="match status" value="1"/>
</dbReference>
<evidence type="ECO:0000256" key="11">
    <source>
        <dbReference type="ARBA" id="ARBA00022723"/>
    </source>
</evidence>
<feature type="transmembrane region" description="Helical" evidence="27">
    <location>
        <begin position="706"/>
        <end position="728"/>
    </location>
</feature>
<dbReference type="SUPFAM" id="SSF57196">
    <property type="entry name" value="EGF/Laminin"/>
    <property type="match status" value="2"/>
</dbReference>
<dbReference type="Pfam" id="PF18372">
    <property type="entry name" value="I-EGF_1"/>
    <property type="match status" value="1"/>
</dbReference>
<evidence type="ECO:0000256" key="3">
    <source>
        <dbReference type="ARBA" id="ARBA00004297"/>
    </source>
</evidence>
<feature type="disulfide bond" evidence="25">
    <location>
        <begin position="603"/>
        <end position="614"/>
    </location>
</feature>
<keyword evidence="12" id="KW-0732">Signal</keyword>
<feature type="disulfide bond" evidence="25">
    <location>
        <begin position="630"/>
        <end position="700"/>
    </location>
</feature>
<evidence type="ECO:0000313" key="31">
    <source>
        <dbReference type="EMBL" id="EEN57985.1"/>
    </source>
</evidence>
<dbReference type="InterPro" id="IPR033760">
    <property type="entry name" value="Integrin_beta_N"/>
</dbReference>
<evidence type="ECO:0000256" key="5">
    <source>
        <dbReference type="ARBA" id="ARBA00007449"/>
    </source>
</evidence>
<dbReference type="Gene3D" id="2.60.40.1510">
    <property type="entry name" value="ntegrin, alpha v. Chain A, domain 3"/>
    <property type="match status" value="1"/>
</dbReference>
<dbReference type="STRING" id="7739.C3YNY6"/>
<dbReference type="Gene3D" id="2.10.25.10">
    <property type="entry name" value="Laminin"/>
    <property type="match status" value="4"/>
</dbReference>
<dbReference type="GO" id="GO:0032587">
    <property type="term" value="C:ruffle membrane"/>
    <property type="evidence" value="ECO:0007669"/>
    <property type="project" value="UniProtKB-SubCell"/>
</dbReference>
<dbReference type="Pfam" id="PF17205">
    <property type="entry name" value="PSI_integrin"/>
    <property type="match status" value="1"/>
</dbReference>
<evidence type="ECO:0000256" key="21">
    <source>
        <dbReference type="ARBA" id="ARBA00023157"/>
    </source>
</evidence>
<dbReference type="FunFam" id="2.60.40.1510:FF:000030">
    <property type="entry name" value="Integrin beta"/>
    <property type="match status" value="1"/>
</dbReference>
<organism>
    <name type="scientific">Branchiostoma floridae</name>
    <name type="common">Florida lancelet</name>
    <name type="synonym">Amphioxus</name>
    <dbReference type="NCBI Taxonomy" id="7739"/>
    <lineage>
        <taxon>Eukaryota</taxon>
        <taxon>Metazoa</taxon>
        <taxon>Chordata</taxon>
        <taxon>Cephalochordata</taxon>
        <taxon>Leptocardii</taxon>
        <taxon>Amphioxiformes</taxon>
        <taxon>Branchiostomatidae</taxon>
        <taxon>Branchiostoma</taxon>
    </lineage>
</organism>
<dbReference type="SUPFAM" id="SSF53300">
    <property type="entry name" value="vWA-like"/>
    <property type="match status" value="1"/>
</dbReference>
<evidence type="ECO:0000256" key="12">
    <source>
        <dbReference type="ARBA" id="ARBA00022729"/>
    </source>
</evidence>
<evidence type="ECO:0000256" key="20">
    <source>
        <dbReference type="ARBA" id="ARBA00023136"/>
    </source>
</evidence>
<keyword evidence="17" id="KW-0965">Cell junction</keyword>
<feature type="disulfide bond" evidence="25">
    <location>
        <begin position="564"/>
        <end position="573"/>
    </location>
</feature>
<feature type="disulfide bond" evidence="25">
    <location>
        <begin position="557"/>
        <end position="562"/>
    </location>
</feature>
<evidence type="ECO:0000256" key="1">
    <source>
        <dbReference type="ARBA" id="ARBA00004199"/>
    </source>
</evidence>
<gene>
    <name evidence="31" type="ORF">BRAFLDRAFT_236087</name>
</gene>
<dbReference type="PROSITE" id="PS52047">
    <property type="entry name" value="I_EGF_2"/>
    <property type="match status" value="2"/>
</dbReference>
<feature type="domain" description="Integrin beta subunit VWA" evidence="28">
    <location>
        <begin position="25"/>
        <end position="445"/>
    </location>
</feature>
<accession>C3YNY6</accession>
<feature type="disulfide bond" evidence="25">
    <location>
        <begin position="617"/>
        <end position="620"/>
    </location>
</feature>
<dbReference type="AlphaFoldDB" id="C3YNY6"/>
<dbReference type="GO" id="GO:0007229">
    <property type="term" value="P:integrin-mediated signaling pathway"/>
    <property type="evidence" value="ECO:0007669"/>
    <property type="project" value="UniProtKB-KW"/>
</dbReference>
<evidence type="ECO:0000256" key="24">
    <source>
        <dbReference type="ARBA" id="ARBA00023273"/>
    </source>
</evidence>
<dbReference type="FunFam" id="3.30.1680.10:FF:000002">
    <property type="entry name" value="Integrin beta"/>
    <property type="match status" value="1"/>
</dbReference>
<feature type="disulfide bond" evidence="25">
    <location>
        <begin position="598"/>
        <end position="646"/>
    </location>
</feature>
<dbReference type="SMART" id="SM01242">
    <property type="entry name" value="Integrin_B_tail"/>
    <property type="match status" value="1"/>
</dbReference>
<feature type="disulfide bond" evidence="25">
    <location>
        <begin position="385"/>
        <end position="396"/>
    </location>
</feature>
<dbReference type="Pfam" id="PF07965">
    <property type="entry name" value="Integrin_B_tail"/>
    <property type="match status" value="1"/>
</dbReference>
<evidence type="ECO:0000256" key="18">
    <source>
        <dbReference type="ARBA" id="ARBA00022989"/>
    </source>
</evidence>
<keyword evidence="11" id="KW-0479">Metal-binding</keyword>
<dbReference type="InterPro" id="IPR036349">
    <property type="entry name" value="Integrin_bsu_tail_dom_sf"/>
</dbReference>
<dbReference type="SUPFAM" id="SSF103575">
    <property type="entry name" value="Plexin repeat"/>
    <property type="match status" value="1"/>
</dbReference>
<dbReference type="GO" id="GO:0030027">
    <property type="term" value="C:lamellipodium"/>
    <property type="evidence" value="ECO:0007669"/>
    <property type="project" value="UniProtKB-SubCell"/>
</dbReference>
<keyword evidence="16 26" id="KW-0130">Cell adhesion</keyword>
<feature type="disulfide bond" evidence="25">
    <location>
        <begin position="26"/>
        <end position="36"/>
    </location>
</feature>
<dbReference type="Gene3D" id="4.10.1240.30">
    <property type="match status" value="1"/>
</dbReference>
<evidence type="ECO:0000256" key="9">
    <source>
        <dbReference type="ARBA" id="ARBA00022553"/>
    </source>
</evidence>
<keyword evidence="10 26" id="KW-0812">Transmembrane</keyword>
<dbReference type="EMBL" id="GG666536">
    <property type="protein sequence ID" value="EEN57985.1"/>
    <property type="molecule type" value="Genomic_DNA"/>
</dbReference>
<evidence type="ECO:0000256" key="17">
    <source>
        <dbReference type="ARBA" id="ARBA00022949"/>
    </source>
</evidence>
<evidence type="ECO:0000256" key="4">
    <source>
        <dbReference type="ARBA" id="ARBA00004510"/>
    </source>
</evidence>
<feature type="disulfide bond" evidence="25">
    <location>
        <begin position="559"/>
        <end position="590"/>
    </location>
</feature>
<evidence type="ECO:0000256" key="27">
    <source>
        <dbReference type="SAM" id="Phobius"/>
    </source>
</evidence>
<comment type="similarity">
    <text evidence="5 26">Belongs to the integrin beta chain family.</text>
</comment>
<comment type="subcellular location">
    <subcellularLocation>
        <location evidence="26">Cell membrane</location>
        <topology evidence="26">Single-pass type I membrane protein</topology>
    </subcellularLocation>
    <subcellularLocation>
        <location evidence="3">Cell projection</location>
        <location evidence="3">Invadopodium membrane</location>
        <topology evidence="3">Single-pass type I membrane protein</topology>
    </subcellularLocation>
    <subcellularLocation>
        <location evidence="4">Cell projection</location>
        <location evidence="4">Lamellipodium</location>
    </subcellularLocation>
    <subcellularLocation>
        <location evidence="1">Cell projection</location>
        <location evidence="1">Ruffle membrane</location>
        <topology evidence="1">Single-pass type I membrane protein</topology>
    </subcellularLocation>
    <subcellularLocation>
        <location evidence="2">Melanosome</location>
    </subcellularLocation>
</comment>
<evidence type="ECO:0000259" key="28">
    <source>
        <dbReference type="SMART" id="SM00187"/>
    </source>
</evidence>
<keyword evidence="8" id="KW-0517">Myogenesis</keyword>
<evidence type="ECO:0000256" key="2">
    <source>
        <dbReference type="ARBA" id="ARBA00004223"/>
    </source>
</evidence>
<evidence type="ECO:0000256" key="13">
    <source>
        <dbReference type="ARBA" id="ARBA00022737"/>
    </source>
</evidence>
<feature type="disulfide bond" evidence="25">
    <location>
        <begin position="536"/>
        <end position="541"/>
    </location>
</feature>
<dbReference type="SUPFAM" id="SSF69687">
    <property type="entry name" value="Integrin beta tail domain"/>
    <property type="match status" value="1"/>
</dbReference>
<keyword evidence="7" id="KW-0245">EGF-like domain</keyword>
<dbReference type="InterPro" id="IPR015812">
    <property type="entry name" value="Integrin_bsu"/>
</dbReference>
<reference evidence="31" key="1">
    <citation type="journal article" date="2008" name="Nature">
        <title>The amphioxus genome and the evolution of the chordate karyotype.</title>
        <authorList>
            <consortium name="US DOE Joint Genome Institute (JGI-PGF)"/>
            <person name="Putnam N.H."/>
            <person name="Butts T."/>
            <person name="Ferrier D.E.K."/>
            <person name="Furlong R.F."/>
            <person name="Hellsten U."/>
            <person name="Kawashima T."/>
            <person name="Robinson-Rechavi M."/>
            <person name="Shoguchi E."/>
            <person name="Terry A."/>
            <person name="Yu J.-K."/>
            <person name="Benito-Gutierrez E.L."/>
            <person name="Dubchak I."/>
            <person name="Garcia-Fernandez J."/>
            <person name="Gibson-Brown J.J."/>
            <person name="Grigoriev I.V."/>
            <person name="Horton A.C."/>
            <person name="de Jong P.J."/>
            <person name="Jurka J."/>
            <person name="Kapitonov V.V."/>
            <person name="Kohara Y."/>
            <person name="Kuroki Y."/>
            <person name="Lindquist E."/>
            <person name="Lucas S."/>
            <person name="Osoegawa K."/>
            <person name="Pennacchio L.A."/>
            <person name="Salamov A.A."/>
            <person name="Satou Y."/>
            <person name="Sauka-Spengler T."/>
            <person name="Schmutz J."/>
            <person name="Shin-I T."/>
            <person name="Toyoda A."/>
            <person name="Bronner-Fraser M."/>
            <person name="Fujiyama A."/>
            <person name="Holland L.Z."/>
            <person name="Holland P.W.H."/>
            <person name="Satoh N."/>
            <person name="Rokhsar D.S."/>
        </authorList>
    </citation>
    <scope>NUCLEOTIDE SEQUENCE [LARGE SCALE GENOMIC DNA]</scope>
    <source>
        <strain evidence="31">S238N-H82</strain>
        <tissue evidence="31">Testes</tissue>
    </source>
</reference>
<dbReference type="FunFam" id="2.10.25.10:FF:000075">
    <property type="entry name" value="Integrin beta"/>
    <property type="match status" value="1"/>
</dbReference>
<dbReference type="SMART" id="SM01241">
    <property type="entry name" value="Integrin_b_cyt"/>
    <property type="match status" value="1"/>
</dbReference>
<evidence type="ECO:0000256" key="26">
    <source>
        <dbReference type="RuleBase" id="RU000633"/>
    </source>
</evidence>
<dbReference type="PIRSF" id="PIRSF002512">
    <property type="entry name" value="Integrin_B"/>
    <property type="match status" value="1"/>
</dbReference>
<dbReference type="eggNOG" id="KOG1226">
    <property type="taxonomic scope" value="Eukaryota"/>
</dbReference>
<dbReference type="SUPFAM" id="SSF69179">
    <property type="entry name" value="Integrin domains"/>
    <property type="match status" value="1"/>
</dbReference>
<feature type="disulfide bond" evidence="25">
    <location>
        <begin position="472"/>
        <end position="481"/>
    </location>
</feature>
<evidence type="ECO:0000256" key="8">
    <source>
        <dbReference type="ARBA" id="ARBA00022541"/>
    </source>
</evidence>
<dbReference type="InterPro" id="IPR012896">
    <property type="entry name" value="Integrin_bsu_tail"/>
</dbReference>
<feature type="domain" description="Integrin beta subunit tail" evidence="30">
    <location>
        <begin position="624"/>
        <end position="705"/>
    </location>
</feature>
<evidence type="ECO:0000256" key="6">
    <source>
        <dbReference type="ARBA" id="ARBA00022475"/>
    </source>
</evidence>
<keyword evidence="9" id="KW-0597">Phosphoprotein</keyword>
<evidence type="ECO:0000259" key="30">
    <source>
        <dbReference type="SMART" id="SM01242"/>
    </source>
</evidence>
<feature type="disulfide bond" evidence="25">
    <location>
        <begin position="624"/>
        <end position="633"/>
    </location>
</feature>